<reference evidence="4" key="1">
    <citation type="submission" date="2016-10" db="EMBL/GenBank/DDBJ databases">
        <authorList>
            <person name="Varghese N."/>
            <person name="Submissions S."/>
        </authorList>
    </citation>
    <scope>NUCLEOTIDE SEQUENCE [LARGE SCALE GENOMIC DNA]</scope>
    <source>
        <strain evidence="4">DSM 7165</strain>
    </source>
</reference>
<dbReference type="EMBL" id="FNYH01000008">
    <property type="protein sequence ID" value="SEI72015.1"/>
    <property type="molecule type" value="Genomic_DNA"/>
</dbReference>
<keyword evidence="2" id="KW-1133">Transmembrane helix</keyword>
<sequence length="258" mass="29854">MTITTIALLGGSLVIALGMIFFVYARQRAEQKRIERARRVRLLGDRARQLQFLIDEIPPHYLDHDFRIFLARQVVDFLREQSELDPKDARAQKNLDAAEEHALVVESGKNLNNKPITDIQTANVVRRNLKNLHKYILGQYQDRKIPQVSAQSYLKQIKSAFTKSILEVYSHAAETAQNAGKLRVAIIHYKRIINELNKQNAAGEYNDTILNCKRRIDRLEQEVAMQEANAKNQNNQLSQGLDKMLEEEDTWKKKQVYD</sequence>
<gene>
    <name evidence="3" type="ORF">SAMN05421831_10892</name>
</gene>
<name>A0A1H6T6Z8_9GAMM</name>
<keyword evidence="2" id="KW-0812">Transmembrane</keyword>
<dbReference type="STRING" id="64971.SAMN05421831_10892"/>
<evidence type="ECO:0000256" key="2">
    <source>
        <dbReference type="SAM" id="Phobius"/>
    </source>
</evidence>
<organism evidence="3 4">
    <name type="scientific">Allopseudospirillum japonicum</name>
    <dbReference type="NCBI Taxonomy" id="64971"/>
    <lineage>
        <taxon>Bacteria</taxon>
        <taxon>Pseudomonadati</taxon>
        <taxon>Pseudomonadota</taxon>
        <taxon>Gammaproteobacteria</taxon>
        <taxon>Oceanospirillales</taxon>
        <taxon>Oceanospirillaceae</taxon>
        <taxon>Allopseudospirillum</taxon>
    </lineage>
</organism>
<dbReference type="RefSeq" id="WP_093310269.1">
    <property type="nucleotide sequence ID" value="NZ_FNYH01000008.1"/>
</dbReference>
<feature type="coiled-coil region" evidence="1">
    <location>
        <begin position="202"/>
        <end position="247"/>
    </location>
</feature>
<keyword evidence="4" id="KW-1185">Reference proteome</keyword>
<evidence type="ECO:0000256" key="1">
    <source>
        <dbReference type="SAM" id="Coils"/>
    </source>
</evidence>
<dbReference type="OrthoDB" id="6199153at2"/>
<accession>A0A1H6T6Z8</accession>
<evidence type="ECO:0000313" key="3">
    <source>
        <dbReference type="EMBL" id="SEI72015.1"/>
    </source>
</evidence>
<dbReference type="Proteomes" id="UP000242999">
    <property type="component" value="Unassembled WGS sequence"/>
</dbReference>
<evidence type="ECO:0008006" key="5">
    <source>
        <dbReference type="Google" id="ProtNLM"/>
    </source>
</evidence>
<feature type="transmembrane region" description="Helical" evidence="2">
    <location>
        <begin position="6"/>
        <end position="25"/>
    </location>
</feature>
<protein>
    <recommendedName>
        <fullName evidence="5">DNA repair protein</fullName>
    </recommendedName>
</protein>
<keyword evidence="2" id="KW-0472">Membrane</keyword>
<keyword evidence="1" id="KW-0175">Coiled coil</keyword>
<dbReference type="AlphaFoldDB" id="A0A1H6T6Z8"/>
<evidence type="ECO:0000313" key="4">
    <source>
        <dbReference type="Proteomes" id="UP000242999"/>
    </source>
</evidence>
<proteinExistence type="predicted"/>